<evidence type="ECO:0000313" key="3">
    <source>
        <dbReference type="Proteomes" id="UP001372338"/>
    </source>
</evidence>
<protein>
    <submittedName>
        <fullName evidence="2">Uncharacterized protein</fullName>
    </submittedName>
</protein>
<evidence type="ECO:0000313" key="2">
    <source>
        <dbReference type="EMBL" id="KAK7270036.1"/>
    </source>
</evidence>
<comment type="caution">
    <text evidence="2">The sequence shown here is derived from an EMBL/GenBank/DDBJ whole genome shotgun (WGS) entry which is preliminary data.</text>
</comment>
<proteinExistence type="predicted"/>
<dbReference type="AlphaFoldDB" id="A0AAN9F6Y6"/>
<keyword evidence="3" id="KW-1185">Reference proteome</keyword>
<sequence>MAVYDCFLIYCGIFVMHPVAVFAMRVLIINKHIQFTQPTINISNSLTHSSLTSNSSLSLFLRNPPHLRTSVRTEELIRDIGRRWPAFAYYP</sequence>
<evidence type="ECO:0000256" key="1">
    <source>
        <dbReference type="SAM" id="Phobius"/>
    </source>
</evidence>
<keyword evidence="1" id="KW-0812">Transmembrane</keyword>
<accession>A0AAN9F6Y6</accession>
<keyword evidence="1" id="KW-1133">Transmembrane helix</keyword>
<dbReference type="EMBL" id="JAYWIO010000004">
    <property type="protein sequence ID" value="KAK7270036.1"/>
    <property type="molecule type" value="Genomic_DNA"/>
</dbReference>
<gene>
    <name evidence="2" type="ORF">RIF29_22901</name>
</gene>
<keyword evidence="1" id="KW-0472">Membrane</keyword>
<reference evidence="2 3" key="1">
    <citation type="submission" date="2024-01" db="EMBL/GenBank/DDBJ databases">
        <title>The genomes of 5 underutilized Papilionoideae crops provide insights into root nodulation and disease resistanc.</title>
        <authorList>
            <person name="Yuan L."/>
        </authorList>
    </citation>
    <scope>NUCLEOTIDE SEQUENCE [LARGE SCALE GENOMIC DNA]</scope>
    <source>
        <strain evidence="2">ZHUSHIDOU_FW_LH</strain>
        <tissue evidence="2">Leaf</tissue>
    </source>
</reference>
<feature type="transmembrane region" description="Helical" evidence="1">
    <location>
        <begin position="7"/>
        <end position="28"/>
    </location>
</feature>
<name>A0AAN9F6Y6_CROPI</name>
<dbReference type="Proteomes" id="UP001372338">
    <property type="component" value="Unassembled WGS sequence"/>
</dbReference>
<organism evidence="2 3">
    <name type="scientific">Crotalaria pallida</name>
    <name type="common">Smooth rattlebox</name>
    <name type="synonym">Crotalaria striata</name>
    <dbReference type="NCBI Taxonomy" id="3830"/>
    <lineage>
        <taxon>Eukaryota</taxon>
        <taxon>Viridiplantae</taxon>
        <taxon>Streptophyta</taxon>
        <taxon>Embryophyta</taxon>
        <taxon>Tracheophyta</taxon>
        <taxon>Spermatophyta</taxon>
        <taxon>Magnoliopsida</taxon>
        <taxon>eudicotyledons</taxon>
        <taxon>Gunneridae</taxon>
        <taxon>Pentapetalae</taxon>
        <taxon>rosids</taxon>
        <taxon>fabids</taxon>
        <taxon>Fabales</taxon>
        <taxon>Fabaceae</taxon>
        <taxon>Papilionoideae</taxon>
        <taxon>50 kb inversion clade</taxon>
        <taxon>genistoids sensu lato</taxon>
        <taxon>core genistoids</taxon>
        <taxon>Crotalarieae</taxon>
        <taxon>Crotalaria</taxon>
    </lineage>
</organism>